<evidence type="ECO:0000313" key="5">
    <source>
        <dbReference type="Proteomes" id="UP000187134"/>
    </source>
</evidence>
<dbReference type="GO" id="GO:0004497">
    <property type="term" value="F:monooxygenase activity"/>
    <property type="evidence" value="ECO:0007669"/>
    <property type="project" value="UniProtKB-KW"/>
</dbReference>
<evidence type="ECO:0000256" key="2">
    <source>
        <dbReference type="ARBA" id="ARBA00023033"/>
    </source>
</evidence>
<dbReference type="GO" id="GO:0005829">
    <property type="term" value="C:cytosol"/>
    <property type="evidence" value="ECO:0007669"/>
    <property type="project" value="TreeGrafter"/>
</dbReference>
<evidence type="ECO:0000313" key="4">
    <source>
        <dbReference type="EMBL" id="OMF04005.1"/>
    </source>
</evidence>
<reference evidence="4 5" key="1">
    <citation type="submission" date="2016-11" db="EMBL/GenBank/DDBJ databases">
        <title>Paenibacillus species isolates.</title>
        <authorList>
            <person name="Beno S.M."/>
        </authorList>
    </citation>
    <scope>NUCLEOTIDE SEQUENCE [LARGE SCALE GENOMIC DNA]</scope>
    <source>
        <strain evidence="4 5">FSL H8-0246</strain>
    </source>
</reference>
<gene>
    <name evidence="4" type="ORF">BK131_29825</name>
</gene>
<dbReference type="PANTHER" id="PTHR30137:SF8">
    <property type="entry name" value="BLR5498 PROTEIN"/>
    <property type="match status" value="1"/>
</dbReference>
<dbReference type="InterPro" id="IPR050766">
    <property type="entry name" value="Bact_Lucif_Oxidored"/>
</dbReference>
<dbReference type="SUPFAM" id="SSF51679">
    <property type="entry name" value="Bacterial luciferase-like"/>
    <property type="match status" value="1"/>
</dbReference>
<dbReference type="PANTHER" id="PTHR30137">
    <property type="entry name" value="LUCIFERASE-LIKE MONOOXYGENASE"/>
    <property type="match status" value="1"/>
</dbReference>
<evidence type="ECO:0000256" key="1">
    <source>
        <dbReference type="ARBA" id="ARBA00023002"/>
    </source>
</evidence>
<dbReference type="RefSeq" id="WP_139332000.1">
    <property type="nucleotide sequence ID" value="NZ_MRTJ01000037.1"/>
</dbReference>
<dbReference type="OrthoDB" id="9776438at2"/>
<protein>
    <submittedName>
        <fullName evidence="4">Luciferase</fullName>
    </submittedName>
</protein>
<organism evidence="4 5">
    <name type="scientific">Paenibacillus amylolyticus</name>
    <dbReference type="NCBI Taxonomy" id="1451"/>
    <lineage>
        <taxon>Bacteria</taxon>
        <taxon>Bacillati</taxon>
        <taxon>Bacillota</taxon>
        <taxon>Bacilli</taxon>
        <taxon>Bacillales</taxon>
        <taxon>Paenibacillaceae</taxon>
        <taxon>Paenibacillus</taxon>
    </lineage>
</organism>
<feature type="domain" description="Luciferase-like" evidence="3">
    <location>
        <begin position="1"/>
        <end position="97"/>
    </location>
</feature>
<dbReference type="AlphaFoldDB" id="A0A1R1BE13"/>
<accession>A0A1R1BE13</accession>
<dbReference type="GO" id="GO:0016705">
    <property type="term" value="F:oxidoreductase activity, acting on paired donors, with incorporation or reduction of molecular oxygen"/>
    <property type="evidence" value="ECO:0007669"/>
    <property type="project" value="InterPro"/>
</dbReference>
<proteinExistence type="predicted"/>
<evidence type="ECO:0000259" key="3">
    <source>
        <dbReference type="Pfam" id="PF00296"/>
    </source>
</evidence>
<feature type="non-terminal residue" evidence="4">
    <location>
        <position position="97"/>
    </location>
</feature>
<dbReference type="Gene3D" id="3.20.20.30">
    <property type="entry name" value="Luciferase-like domain"/>
    <property type="match status" value="1"/>
</dbReference>
<keyword evidence="1" id="KW-0560">Oxidoreductase</keyword>
<dbReference type="Pfam" id="PF00296">
    <property type="entry name" value="Bac_luciferase"/>
    <property type="match status" value="1"/>
</dbReference>
<name>A0A1R1BE13_PAEAM</name>
<keyword evidence="2" id="KW-0503">Monooxygenase</keyword>
<dbReference type="InterPro" id="IPR036661">
    <property type="entry name" value="Luciferase-like_sf"/>
</dbReference>
<dbReference type="Proteomes" id="UP000187134">
    <property type="component" value="Unassembled WGS sequence"/>
</dbReference>
<dbReference type="EMBL" id="MRTJ01000037">
    <property type="protein sequence ID" value="OMF04005.1"/>
    <property type="molecule type" value="Genomic_DNA"/>
</dbReference>
<sequence>MEIGVTSFVETKPDTKTGVVMSHAQRLREVVEEIVLADQVGLDVFGIGEHHRDDYAASSPAMVLSAAAPLTKRIRLTSAVTVLSSADPVRVFQDFAT</sequence>
<dbReference type="InterPro" id="IPR011251">
    <property type="entry name" value="Luciferase-like_dom"/>
</dbReference>
<comment type="caution">
    <text evidence="4">The sequence shown here is derived from an EMBL/GenBank/DDBJ whole genome shotgun (WGS) entry which is preliminary data.</text>
</comment>